<accession>A0A1G8SG67</accession>
<reference evidence="2 3" key="1">
    <citation type="submission" date="2016-10" db="EMBL/GenBank/DDBJ databases">
        <authorList>
            <person name="de Groot N.N."/>
        </authorList>
    </citation>
    <scope>NUCLEOTIDE SEQUENCE [LARGE SCALE GENOMIC DNA]</scope>
    <source>
        <strain evidence="2 3">DSM 44892</strain>
    </source>
</reference>
<name>A0A1G8SG67_9NOCA</name>
<evidence type="ECO:0000313" key="2">
    <source>
        <dbReference type="EMBL" id="SDJ28236.1"/>
    </source>
</evidence>
<dbReference type="EMBL" id="FNDN01000021">
    <property type="protein sequence ID" value="SDJ28236.1"/>
    <property type="molecule type" value="Genomic_DNA"/>
</dbReference>
<dbReference type="Proteomes" id="UP000183263">
    <property type="component" value="Unassembled WGS sequence"/>
</dbReference>
<feature type="transmembrane region" description="Helical" evidence="1">
    <location>
        <begin position="12"/>
        <end position="29"/>
    </location>
</feature>
<organism evidence="2 3">
    <name type="scientific">Rhodococcus triatomae</name>
    <dbReference type="NCBI Taxonomy" id="300028"/>
    <lineage>
        <taxon>Bacteria</taxon>
        <taxon>Bacillati</taxon>
        <taxon>Actinomycetota</taxon>
        <taxon>Actinomycetes</taxon>
        <taxon>Mycobacteriales</taxon>
        <taxon>Nocardiaceae</taxon>
        <taxon>Rhodococcus</taxon>
    </lineage>
</organism>
<sequence length="34" mass="3857">MSGVSLEFLYQLFSFGSLVTIGDLVFNYAPTYNY</sequence>
<keyword evidence="1" id="KW-0812">Transmembrane</keyword>
<keyword evidence="1" id="KW-1133">Transmembrane helix</keyword>
<evidence type="ECO:0000256" key="1">
    <source>
        <dbReference type="SAM" id="Phobius"/>
    </source>
</evidence>
<gene>
    <name evidence="2" type="ORF">SAMN05444695_12135</name>
</gene>
<keyword evidence="1" id="KW-0472">Membrane</keyword>
<dbReference type="AlphaFoldDB" id="A0A1G8SG67"/>
<evidence type="ECO:0000313" key="3">
    <source>
        <dbReference type="Proteomes" id="UP000183263"/>
    </source>
</evidence>
<protein>
    <submittedName>
        <fullName evidence="2">Uncharacterized protein</fullName>
    </submittedName>
</protein>
<proteinExistence type="predicted"/>
<keyword evidence="3" id="KW-1185">Reference proteome</keyword>